<keyword evidence="1" id="KW-0472">Membrane</keyword>
<evidence type="ECO:0000313" key="3">
    <source>
        <dbReference type="Proteomes" id="UP001296943"/>
    </source>
</evidence>
<dbReference type="EMBL" id="JAFBDR010000030">
    <property type="protein sequence ID" value="MBM7573319.1"/>
    <property type="molecule type" value="Genomic_DNA"/>
</dbReference>
<dbReference type="Proteomes" id="UP001296943">
    <property type="component" value="Unassembled WGS sequence"/>
</dbReference>
<feature type="transmembrane region" description="Helical" evidence="1">
    <location>
        <begin position="7"/>
        <end position="28"/>
    </location>
</feature>
<gene>
    <name evidence="2" type="ORF">JOC48_003881</name>
</gene>
<comment type="caution">
    <text evidence="2">The sequence shown here is derived from an EMBL/GenBank/DDBJ whole genome shotgun (WGS) entry which is preliminary data.</text>
</comment>
<keyword evidence="3" id="KW-1185">Reference proteome</keyword>
<reference evidence="2 3" key="1">
    <citation type="submission" date="2021-01" db="EMBL/GenBank/DDBJ databases">
        <title>Genomic Encyclopedia of Type Strains, Phase IV (KMG-IV): sequencing the most valuable type-strain genomes for metagenomic binning, comparative biology and taxonomic classification.</title>
        <authorList>
            <person name="Goeker M."/>
        </authorList>
    </citation>
    <scope>NUCLEOTIDE SEQUENCE [LARGE SCALE GENOMIC DNA]</scope>
    <source>
        <strain evidence="2 3">DSM 23711</strain>
    </source>
</reference>
<evidence type="ECO:0000313" key="2">
    <source>
        <dbReference type="EMBL" id="MBM7573319.1"/>
    </source>
</evidence>
<proteinExistence type="predicted"/>
<name>A0ABS2N5G4_9BACI</name>
<keyword evidence="1" id="KW-1133">Transmembrane helix</keyword>
<organism evidence="2 3">
    <name type="scientific">Aquibacillus albus</name>
    <dbReference type="NCBI Taxonomy" id="1168171"/>
    <lineage>
        <taxon>Bacteria</taxon>
        <taxon>Bacillati</taxon>
        <taxon>Bacillota</taxon>
        <taxon>Bacilli</taxon>
        <taxon>Bacillales</taxon>
        <taxon>Bacillaceae</taxon>
        <taxon>Aquibacillus</taxon>
    </lineage>
</organism>
<evidence type="ECO:0000256" key="1">
    <source>
        <dbReference type="SAM" id="Phobius"/>
    </source>
</evidence>
<accession>A0ABS2N5G4</accession>
<sequence>MDGYKKTWIAVIILTVLILIAIGMQILILDHK</sequence>
<keyword evidence="1" id="KW-0812">Transmembrane</keyword>
<protein>
    <submittedName>
        <fullName evidence="2">Uncharacterized protein</fullName>
    </submittedName>
</protein>